<gene>
    <name evidence="1" type="ORF">EV197_1374</name>
</gene>
<accession>A0A4Q7PJY2</accession>
<dbReference type="EMBL" id="SGXE01000001">
    <property type="protein sequence ID" value="RZT00141.1"/>
    <property type="molecule type" value="Genomic_DNA"/>
</dbReference>
<reference evidence="1 2" key="1">
    <citation type="submission" date="2019-02" db="EMBL/GenBank/DDBJ databases">
        <title>Genomic Encyclopedia of Type Strains, Phase IV (KMG-IV): sequencing the most valuable type-strain genomes for metagenomic binning, comparative biology and taxonomic classification.</title>
        <authorList>
            <person name="Goeker M."/>
        </authorList>
    </citation>
    <scope>NUCLEOTIDE SEQUENCE [LARGE SCALE GENOMIC DNA]</scope>
    <source>
        <strain evidence="1 2">DSM 17196</strain>
    </source>
</reference>
<sequence length="38" mass="4402">MVHDAMEGVKITINRISNAEYTETSTYDYQKTTSFVEK</sequence>
<evidence type="ECO:0000313" key="2">
    <source>
        <dbReference type="Proteomes" id="UP000292262"/>
    </source>
</evidence>
<keyword evidence="2" id="KW-1185">Reference proteome</keyword>
<name>A0A4Q7PJY2_9FLAO</name>
<proteinExistence type="predicted"/>
<evidence type="ECO:0000313" key="1">
    <source>
        <dbReference type="EMBL" id="RZT00141.1"/>
    </source>
</evidence>
<dbReference type="AlphaFoldDB" id="A0A4Q7PJY2"/>
<dbReference type="Proteomes" id="UP000292262">
    <property type="component" value="Unassembled WGS sequence"/>
</dbReference>
<organism evidence="1 2">
    <name type="scientific">Aquimarina brevivitae</name>
    <dbReference type="NCBI Taxonomy" id="323412"/>
    <lineage>
        <taxon>Bacteria</taxon>
        <taxon>Pseudomonadati</taxon>
        <taxon>Bacteroidota</taxon>
        <taxon>Flavobacteriia</taxon>
        <taxon>Flavobacteriales</taxon>
        <taxon>Flavobacteriaceae</taxon>
        <taxon>Aquimarina</taxon>
    </lineage>
</organism>
<comment type="caution">
    <text evidence="1">The sequence shown here is derived from an EMBL/GenBank/DDBJ whole genome shotgun (WGS) entry which is preliminary data.</text>
</comment>
<protein>
    <submittedName>
        <fullName evidence="1">Uncharacterized protein</fullName>
    </submittedName>
</protein>